<comment type="caution">
    <text evidence="1">The sequence shown here is derived from an EMBL/GenBank/DDBJ whole genome shotgun (WGS) entry which is preliminary data.</text>
</comment>
<dbReference type="EMBL" id="JAIGNU010000001">
    <property type="protein sequence ID" value="MBX7500552.1"/>
    <property type="molecule type" value="Genomic_DNA"/>
</dbReference>
<proteinExistence type="predicted"/>
<dbReference type="Proteomes" id="UP000782554">
    <property type="component" value="Unassembled WGS sequence"/>
</dbReference>
<gene>
    <name evidence="1" type="ORF">K3181_03705</name>
</gene>
<keyword evidence="2" id="KW-1185">Reference proteome</keyword>
<evidence type="ECO:0008006" key="3">
    <source>
        <dbReference type="Google" id="ProtNLM"/>
    </source>
</evidence>
<name>A0ABS7JSD6_9SPHN</name>
<reference evidence="1 2" key="1">
    <citation type="submission" date="2021-08" db="EMBL/GenBank/DDBJ databases">
        <title>Comparative Genomics Analysis of the Genus Qipengyuania Reveals Extensive Genetic Diversity and Metabolic Versatility, Including the Description of Fifteen Novel Species.</title>
        <authorList>
            <person name="Liu Y."/>
        </authorList>
    </citation>
    <scope>NUCLEOTIDE SEQUENCE [LARGE SCALE GENOMIC DNA]</scope>
    <source>
        <strain evidence="1 2">YG27</strain>
    </source>
</reference>
<evidence type="ECO:0000313" key="1">
    <source>
        <dbReference type="EMBL" id="MBX7500552.1"/>
    </source>
</evidence>
<dbReference type="RefSeq" id="WP_221600914.1">
    <property type="nucleotide sequence ID" value="NZ_JAIGNU010000001.1"/>
</dbReference>
<evidence type="ECO:0000313" key="2">
    <source>
        <dbReference type="Proteomes" id="UP000782554"/>
    </source>
</evidence>
<sequence>MIIRAASGWQTATADLALILFLITAQAVREEQPVPAVAAESKTPAPVASSALALHKPAPDESVRKWLLATVTDERQVATITVSYTPEGRARALVEGERLLEEAEAAGVAARLVAMPDAQDDTVISVDYLREEGDGTNLAR</sequence>
<organism evidence="1 2">
    <name type="scientific">Qipengyuania mesophila</name>
    <dbReference type="NCBI Taxonomy" id="2867246"/>
    <lineage>
        <taxon>Bacteria</taxon>
        <taxon>Pseudomonadati</taxon>
        <taxon>Pseudomonadota</taxon>
        <taxon>Alphaproteobacteria</taxon>
        <taxon>Sphingomonadales</taxon>
        <taxon>Erythrobacteraceae</taxon>
        <taxon>Qipengyuania</taxon>
    </lineage>
</organism>
<protein>
    <recommendedName>
        <fullName evidence="3">Energy transducer TonB</fullName>
    </recommendedName>
</protein>
<accession>A0ABS7JSD6</accession>